<feature type="domain" description="EamA" evidence="3">
    <location>
        <begin position="2"/>
        <end position="132"/>
    </location>
</feature>
<evidence type="ECO:0000313" key="4">
    <source>
        <dbReference type="EMBL" id="MFC4133142.1"/>
    </source>
</evidence>
<feature type="transmembrane region" description="Helical" evidence="2">
    <location>
        <begin position="86"/>
        <end position="108"/>
    </location>
</feature>
<comment type="similarity">
    <text evidence="1">Belongs to the EamA transporter family.</text>
</comment>
<evidence type="ECO:0000259" key="3">
    <source>
        <dbReference type="Pfam" id="PF00892"/>
    </source>
</evidence>
<feature type="domain" description="EamA" evidence="3">
    <location>
        <begin position="149"/>
        <end position="279"/>
    </location>
</feature>
<dbReference type="SUPFAM" id="SSF103481">
    <property type="entry name" value="Multidrug resistance efflux transporter EmrE"/>
    <property type="match status" value="2"/>
</dbReference>
<feature type="transmembrane region" description="Helical" evidence="2">
    <location>
        <begin position="146"/>
        <end position="169"/>
    </location>
</feature>
<protein>
    <submittedName>
        <fullName evidence="4">EamA family transporter</fullName>
    </submittedName>
</protein>
<accession>A0ABV8LQ39</accession>
<dbReference type="InterPro" id="IPR037185">
    <property type="entry name" value="EmrE-like"/>
</dbReference>
<keyword evidence="5" id="KW-1185">Reference proteome</keyword>
<comment type="caution">
    <text evidence="4">The sequence shown here is derived from an EMBL/GenBank/DDBJ whole genome shotgun (WGS) entry which is preliminary data.</text>
</comment>
<keyword evidence="2" id="KW-0812">Transmembrane</keyword>
<feature type="transmembrane region" description="Helical" evidence="2">
    <location>
        <begin position="33"/>
        <end position="55"/>
    </location>
</feature>
<sequence>MYAITLAAACALIWGASDFCGGKASQRAHPLSVTVLSQILGLPMIALMMVVIPGTPRGVDLLWGAAAGVLGLFGIVLLYRGLSQGAMAVVAPTTAVTSAIVPILGGLLQGERPAPAALAGAFCAVAAIGLVSLAPSRPGEPAKVSVATVGLALLAGACFGGFFIILGFADADAGLWPMLGVRASSLAVGLFLVWKAGARLRLDGRTTLALAAAAGLGDTLANGFYLLAVQRGDLSVIAPIAALYPASTVLLALLVEKERMRPLQFAGLGLAALALVLTAT</sequence>
<proteinExistence type="inferred from homology"/>
<organism evidence="4 5">
    <name type="scientific">Hamadaea flava</name>
    <dbReference type="NCBI Taxonomy" id="1742688"/>
    <lineage>
        <taxon>Bacteria</taxon>
        <taxon>Bacillati</taxon>
        <taxon>Actinomycetota</taxon>
        <taxon>Actinomycetes</taxon>
        <taxon>Micromonosporales</taxon>
        <taxon>Micromonosporaceae</taxon>
        <taxon>Hamadaea</taxon>
    </lineage>
</organism>
<keyword evidence="2" id="KW-1133">Transmembrane helix</keyword>
<dbReference type="RefSeq" id="WP_253761047.1">
    <property type="nucleotide sequence ID" value="NZ_JAMZDZ010000001.1"/>
</dbReference>
<dbReference type="Gene3D" id="1.10.3730.20">
    <property type="match status" value="1"/>
</dbReference>
<dbReference type="EMBL" id="JBHSAY010000010">
    <property type="protein sequence ID" value="MFC4133142.1"/>
    <property type="molecule type" value="Genomic_DNA"/>
</dbReference>
<reference evidence="5" key="1">
    <citation type="journal article" date="2019" name="Int. J. Syst. Evol. Microbiol.">
        <title>The Global Catalogue of Microorganisms (GCM) 10K type strain sequencing project: providing services to taxonomists for standard genome sequencing and annotation.</title>
        <authorList>
            <consortium name="The Broad Institute Genomics Platform"/>
            <consortium name="The Broad Institute Genome Sequencing Center for Infectious Disease"/>
            <person name="Wu L."/>
            <person name="Ma J."/>
        </authorList>
    </citation>
    <scope>NUCLEOTIDE SEQUENCE [LARGE SCALE GENOMIC DNA]</scope>
    <source>
        <strain evidence="5">CGMCC 4.7289</strain>
    </source>
</reference>
<dbReference type="Proteomes" id="UP001595816">
    <property type="component" value="Unassembled WGS sequence"/>
</dbReference>
<evidence type="ECO:0000256" key="1">
    <source>
        <dbReference type="ARBA" id="ARBA00007362"/>
    </source>
</evidence>
<evidence type="ECO:0000256" key="2">
    <source>
        <dbReference type="SAM" id="Phobius"/>
    </source>
</evidence>
<feature type="transmembrane region" description="Helical" evidence="2">
    <location>
        <begin position="61"/>
        <end position="79"/>
    </location>
</feature>
<dbReference type="InterPro" id="IPR000620">
    <property type="entry name" value="EamA_dom"/>
</dbReference>
<feature type="transmembrane region" description="Helical" evidence="2">
    <location>
        <begin position="206"/>
        <end position="228"/>
    </location>
</feature>
<name>A0ABV8LQ39_9ACTN</name>
<feature type="transmembrane region" description="Helical" evidence="2">
    <location>
        <begin position="175"/>
        <end position="194"/>
    </location>
</feature>
<dbReference type="PANTHER" id="PTHR22911:SF137">
    <property type="entry name" value="SOLUTE CARRIER FAMILY 35 MEMBER G2-RELATED"/>
    <property type="match status" value="1"/>
</dbReference>
<feature type="transmembrane region" description="Helical" evidence="2">
    <location>
        <begin position="114"/>
        <end position="134"/>
    </location>
</feature>
<dbReference type="Pfam" id="PF00892">
    <property type="entry name" value="EamA"/>
    <property type="match status" value="2"/>
</dbReference>
<gene>
    <name evidence="4" type="ORF">ACFOZ4_21235</name>
</gene>
<feature type="transmembrane region" description="Helical" evidence="2">
    <location>
        <begin position="262"/>
        <end position="279"/>
    </location>
</feature>
<keyword evidence="2" id="KW-0472">Membrane</keyword>
<feature type="transmembrane region" description="Helical" evidence="2">
    <location>
        <begin position="234"/>
        <end position="255"/>
    </location>
</feature>
<evidence type="ECO:0000313" key="5">
    <source>
        <dbReference type="Proteomes" id="UP001595816"/>
    </source>
</evidence>
<dbReference type="PANTHER" id="PTHR22911">
    <property type="entry name" value="ACYL-MALONYL CONDENSING ENZYME-RELATED"/>
    <property type="match status" value="1"/>
</dbReference>